<protein>
    <submittedName>
        <fullName evidence="2">D-Ala-D-Ala carboxypeptidase family metallohydrolase</fullName>
    </submittedName>
</protein>
<dbReference type="SUPFAM" id="SSF55166">
    <property type="entry name" value="Hedgehog/DD-peptidase"/>
    <property type="match status" value="1"/>
</dbReference>
<dbReference type="Pfam" id="PF08291">
    <property type="entry name" value="Peptidase_M15_3"/>
    <property type="match status" value="1"/>
</dbReference>
<proteinExistence type="predicted"/>
<dbReference type="EMBL" id="JALBWM010000053">
    <property type="protein sequence ID" value="MCO1335181.1"/>
    <property type="molecule type" value="Genomic_DNA"/>
</dbReference>
<dbReference type="InterPro" id="IPR009045">
    <property type="entry name" value="Zn_M74/Hedgehog-like"/>
</dbReference>
<dbReference type="Gene3D" id="3.30.1380.10">
    <property type="match status" value="1"/>
</dbReference>
<accession>A0A9X2ESX9</accession>
<dbReference type="InterPro" id="IPR013230">
    <property type="entry name" value="Peptidase_M15A_C"/>
</dbReference>
<keyword evidence="2" id="KW-0645">Protease</keyword>
<dbReference type="Proteomes" id="UP001139028">
    <property type="component" value="Unassembled WGS sequence"/>
</dbReference>
<comment type="caution">
    <text evidence="2">The sequence shown here is derived from an EMBL/GenBank/DDBJ whole genome shotgun (WGS) entry which is preliminary data.</text>
</comment>
<dbReference type="AlphaFoldDB" id="A0A9X2ESX9"/>
<organism evidence="2 3">
    <name type="scientific">Microbulbifer okhotskensis</name>
    <dbReference type="NCBI Taxonomy" id="2926617"/>
    <lineage>
        <taxon>Bacteria</taxon>
        <taxon>Pseudomonadati</taxon>
        <taxon>Pseudomonadota</taxon>
        <taxon>Gammaproteobacteria</taxon>
        <taxon>Cellvibrionales</taxon>
        <taxon>Microbulbiferaceae</taxon>
        <taxon>Microbulbifer</taxon>
    </lineage>
</organism>
<keyword evidence="3" id="KW-1185">Reference proteome</keyword>
<dbReference type="RefSeq" id="WP_252468086.1">
    <property type="nucleotide sequence ID" value="NZ_JALBWM010000053.1"/>
</dbReference>
<keyword evidence="2" id="KW-0378">Hydrolase</keyword>
<feature type="domain" description="Peptidase M15A C-terminal" evidence="1">
    <location>
        <begin position="6"/>
        <end position="107"/>
    </location>
</feature>
<evidence type="ECO:0000313" key="3">
    <source>
        <dbReference type="Proteomes" id="UP001139028"/>
    </source>
</evidence>
<sequence>MFQNDYFTESELACRCCGKNHFKEETLRRLIKVRERFAKPVIITSGYRCPAHNARLNATMTHTTGQAVDVQVALGRAYRLIQIAQEEGFTGIGVKQKGAIGKRFLHLDDLESVPGERTRPTVWSY</sequence>
<evidence type="ECO:0000313" key="2">
    <source>
        <dbReference type="EMBL" id="MCO1335181.1"/>
    </source>
</evidence>
<name>A0A9X2ESX9_9GAMM</name>
<gene>
    <name evidence="2" type="ORF">MO867_12645</name>
</gene>
<evidence type="ECO:0000259" key="1">
    <source>
        <dbReference type="Pfam" id="PF08291"/>
    </source>
</evidence>
<dbReference type="GO" id="GO:0004180">
    <property type="term" value="F:carboxypeptidase activity"/>
    <property type="evidence" value="ECO:0007669"/>
    <property type="project" value="UniProtKB-KW"/>
</dbReference>
<reference evidence="2" key="1">
    <citation type="journal article" date="2022" name="Arch. Microbiol.">
        <title>Microbulbifer okhotskensis sp. nov., isolated from a deep bottom sediment of the Okhotsk Sea.</title>
        <authorList>
            <person name="Romanenko L."/>
            <person name="Kurilenko V."/>
            <person name="Otstavnykh N."/>
            <person name="Velansky P."/>
            <person name="Isaeva M."/>
            <person name="Mikhailov V."/>
        </authorList>
    </citation>
    <scope>NUCLEOTIDE SEQUENCE</scope>
    <source>
        <strain evidence="2">OS29</strain>
    </source>
</reference>
<keyword evidence="2" id="KW-0121">Carboxypeptidase</keyword>